<dbReference type="InterPro" id="IPR002178">
    <property type="entry name" value="PTS_EIIA_type-2_dom"/>
</dbReference>
<evidence type="ECO:0000313" key="2">
    <source>
        <dbReference type="EMBL" id="OCL37016.1"/>
    </source>
</evidence>
<dbReference type="PANTHER" id="PTHR30185">
    <property type="entry name" value="CRYPTIC BETA-GLUCOSIDE BGL OPERON ANTITERMINATOR"/>
    <property type="match status" value="1"/>
</dbReference>
<dbReference type="InterPro" id="IPR036634">
    <property type="entry name" value="PRD_sf"/>
</dbReference>
<dbReference type="GO" id="GO:0006355">
    <property type="term" value="P:regulation of DNA-templated transcription"/>
    <property type="evidence" value="ECO:0007669"/>
    <property type="project" value="InterPro"/>
</dbReference>
<keyword evidence="3" id="KW-1185">Reference proteome</keyword>
<organism evidence="2 3">
    <name type="scientific">Tessaracoccus lapidicaptus</name>
    <dbReference type="NCBI Taxonomy" id="1427523"/>
    <lineage>
        <taxon>Bacteria</taxon>
        <taxon>Bacillati</taxon>
        <taxon>Actinomycetota</taxon>
        <taxon>Actinomycetes</taxon>
        <taxon>Propionibacteriales</taxon>
        <taxon>Propionibacteriaceae</taxon>
        <taxon>Tessaracoccus</taxon>
    </lineage>
</organism>
<dbReference type="PROSITE" id="PS51094">
    <property type="entry name" value="PTS_EIIA_TYPE_2"/>
    <property type="match status" value="1"/>
</dbReference>
<dbReference type="SUPFAM" id="SSF55804">
    <property type="entry name" value="Phoshotransferase/anion transport protein"/>
    <property type="match status" value="1"/>
</dbReference>
<dbReference type="InterPro" id="IPR036388">
    <property type="entry name" value="WH-like_DNA-bd_sf"/>
</dbReference>
<evidence type="ECO:0000313" key="3">
    <source>
        <dbReference type="Proteomes" id="UP000093501"/>
    </source>
</evidence>
<dbReference type="AlphaFoldDB" id="A0A1C0ARQ3"/>
<dbReference type="Pfam" id="PF00874">
    <property type="entry name" value="PRD"/>
    <property type="match status" value="1"/>
</dbReference>
<evidence type="ECO:0000256" key="1">
    <source>
        <dbReference type="ARBA" id="ARBA00022737"/>
    </source>
</evidence>
<name>A0A1C0ARQ3_9ACTN</name>
<dbReference type="PROSITE" id="PS51372">
    <property type="entry name" value="PRD_2"/>
    <property type="match status" value="1"/>
</dbReference>
<dbReference type="PANTHER" id="PTHR30185:SF13">
    <property type="entry name" value="LICABCH OPERON REGULATOR-RELATED"/>
    <property type="match status" value="1"/>
</dbReference>
<dbReference type="InterPro" id="IPR013196">
    <property type="entry name" value="HTH_11"/>
</dbReference>
<dbReference type="Pfam" id="PF08279">
    <property type="entry name" value="HTH_11"/>
    <property type="match status" value="1"/>
</dbReference>
<comment type="caution">
    <text evidence="2">The sequence shown here is derived from an EMBL/GenBank/DDBJ whole genome shotgun (WGS) entry which is preliminary data.</text>
</comment>
<dbReference type="Proteomes" id="UP000093501">
    <property type="component" value="Unassembled WGS sequence"/>
</dbReference>
<dbReference type="InterPro" id="IPR011608">
    <property type="entry name" value="PRD"/>
</dbReference>
<dbReference type="SUPFAM" id="SSF63520">
    <property type="entry name" value="PTS-regulatory domain, PRD"/>
    <property type="match status" value="1"/>
</dbReference>
<dbReference type="InterPro" id="IPR016152">
    <property type="entry name" value="PTrfase/Anion_transptr"/>
</dbReference>
<keyword evidence="1" id="KW-0677">Repeat</keyword>
<dbReference type="EMBL" id="MBQD01000003">
    <property type="protein sequence ID" value="OCL37016.1"/>
    <property type="molecule type" value="Genomic_DNA"/>
</dbReference>
<accession>A0A1C0ARQ3</accession>
<gene>
    <name evidence="2" type="ORF">BCR15_12175</name>
</gene>
<dbReference type="InterPro" id="IPR050661">
    <property type="entry name" value="BglG_antiterminators"/>
</dbReference>
<reference evidence="3" key="1">
    <citation type="submission" date="2016-07" db="EMBL/GenBank/DDBJ databases">
        <authorList>
            <person name="Florea S."/>
            <person name="Webb J.S."/>
            <person name="Jaromczyk J."/>
            <person name="Schardl C.L."/>
        </authorList>
    </citation>
    <scope>NUCLEOTIDE SEQUENCE [LARGE SCALE GENOMIC DNA]</scope>
    <source>
        <strain evidence="3">IPBSL-7</strain>
    </source>
</reference>
<dbReference type="Pfam" id="PF00359">
    <property type="entry name" value="PTS_EIIA_2"/>
    <property type="match status" value="1"/>
</dbReference>
<dbReference type="Gene3D" id="1.10.1790.10">
    <property type="entry name" value="PRD domain"/>
    <property type="match status" value="1"/>
</dbReference>
<protein>
    <submittedName>
        <fullName evidence="2">Uncharacterized protein</fullName>
    </submittedName>
</protein>
<dbReference type="Gene3D" id="1.10.10.10">
    <property type="entry name" value="Winged helix-like DNA-binding domain superfamily/Winged helix DNA-binding domain"/>
    <property type="match status" value="1"/>
</dbReference>
<sequence>MSRPAAILDQLEAARSVSADELALDLGVSRRTITADVTALQDLLGTAASITMDDGRYRLLIADPTRYRAVKGGVSDDVSFNDLATRASFIVARIFRAIVPVRIEELASAMSVGRTTVVADLARVRAIVAESDLTISGRPNVGLQLEGPELQQRLHVLRWHFPTAYPHEPWQEQVGAIVRDMATEAGLDRAYAPELTRWATVAVDRARMGRTIDYLPQRYAGLAATPAHDFAASVAARLSAELGVELSGDEVTFLTLPVAGMRAPEDAVAASRFTATGDGESLVRAVLAAVNEEMDIDLAGRRFMSEFARHVAYMINRMRYRIWVDDSAVGDIRVEYPVAYQMATVASQVIQSEVGLPVDDSEVALLATYFQVFLDSGEAEPPAFLRVAIVTSKGRVTAELVRLQLTRLLPASTRYQVFQVAEATPENLKVVDLVVVNGDDEVAAEVPVVRVTRILDRAGLSRQLDRLQLHIPLDGGVPRGGSVLAGSLDEAHFFALPAGTDYEDAVDYMTGHLEARGLVERGFGERVRQRESQSQTRLDPLLGFPHAALETQTNVMLSIGVVPRDGDAEGVRLIVLLGVPSDPGRSEGVLVQVYDEVLRLGARRDLLERLSQVTTFEQFYYVLEKHPLTERER</sequence>
<dbReference type="Gene3D" id="3.40.930.10">
    <property type="entry name" value="Mannitol-specific EII, Chain A"/>
    <property type="match status" value="1"/>
</dbReference>
<proteinExistence type="predicted"/>
<dbReference type="RefSeq" id="WP_068749719.1">
    <property type="nucleotide sequence ID" value="NZ_LR214441.1"/>
</dbReference>